<dbReference type="InterPro" id="IPR019734">
    <property type="entry name" value="TPR_rpt"/>
</dbReference>
<keyword evidence="9" id="KW-1185">Reference proteome</keyword>
<name>A0A2T7NG62_POMCA</name>
<dbReference type="PANTHER" id="PTHR46512:SF1">
    <property type="entry name" value="PEPTIDYLPROLYL ISOMERASE"/>
    <property type="match status" value="1"/>
</dbReference>
<evidence type="ECO:0000256" key="6">
    <source>
        <dbReference type="SAM" id="Phobius"/>
    </source>
</evidence>
<feature type="repeat" description="TPR" evidence="4">
    <location>
        <begin position="369"/>
        <end position="402"/>
    </location>
</feature>
<dbReference type="GO" id="GO:0016020">
    <property type="term" value="C:membrane"/>
    <property type="evidence" value="ECO:0007669"/>
    <property type="project" value="TreeGrafter"/>
</dbReference>
<evidence type="ECO:0000313" key="8">
    <source>
        <dbReference type="EMBL" id="PVD20167.1"/>
    </source>
</evidence>
<dbReference type="PROSITE" id="PS50293">
    <property type="entry name" value="TPR_REGION"/>
    <property type="match status" value="1"/>
</dbReference>
<comment type="catalytic activity">
    <reaction evidence="3">
        <text>[protein]-peptidylproline (omega=180) = [protein]-peptidylproline (omega=0)</text>
        <dbReference type="Rhea" id="RHEA:16237"/>
        <dbReference type="Rhea" id="RHEA-COMP:10747"/>
        <dbReference type="Rhea" id="RHEA-COMP:10748"/>
        <dbReference type="ChEBI" id="CHEBI:83833"/>
        <dbReference type="ChEBI" id="CHEBI:83834"/>
        <dbReference type="EC" id="5.2.1.8"/>
    </reaction>
</comment>
<protein>
    <recommendedName>
        <fullName evidence="3">peptidylprolyl isomerase</fullName>
        <ecNumber evidence="3">5.2.1.8</ecNumber>
    </recommendedName>
</protein>
<dbReference type="EMBL" id="PZQS01000013">
    <property type="protein sequence ID" value="PVD20167.1"/>
    <property type="molecule type" value="Genomic_DNA"/>
</dbReference>
<feature type="domain" description="PPIase FKBP-type" evidence="7">
    <location>
        <begin position="183"/>
        <end position="266"/>
    </location>
</feature>
<dbReference type="InterPro" id="IPR050754">
    <property type="entry name" value="FKBP4/5/8-like"/>
</dbReference>
<dbReference type="GO" id="GO:0012505">
    <property type="term" value="C:endomembrane system"/>
    <property type="evidence" value="ECO:0007669"/>
    <property type="project" value="TreeGrafter"/>
</dbReference>
<gene>
    <name evidence="8" type="ORF">C0Q70_20661</name>
</gene>
<dbReference type="Gene3D" id="1.25.40.10">
    <property type="entry name" value="Tetratricopeptide repeat domain"/>
    <property type="match status" value="1"/>
</dbReference>
<dbReference type="OrthoDB" id="532682at2759"/>
<evidence type="ECO:0000256" key="4">
    <source>
        <dbReference type="PROSITE-ProRule" id="PRU00339"/>
    </source>
</evidence>
<dbReference type="GO" id="GO:0044183">
    <property type="term" value="F:protein folding chaperone"/>
    <property type="evidence" value="ECO:0007669"/>
    <property type="project" value="TreeGrafter"/>
</dbReference>
<evidence type="ECO:0000259" key="7">
    <source>
        <dbReference type="PROSITE" id="PS50059"/>
    </source>
</evidence>
<dbReference type="InterPro" id="IPR011990">
    <property type="entry name" value="TPR-like_helical_dom_sf"/>
</dbReference>
<keyword evidence="6" id="KW-1133">Transmembrane helix</keyword>
<sequence length="475" mass="51696">MSQENGKSVEASPLTLLTDSDNIEVGSDDRPSIPSLSARNVIEDSSIDSLKNGITDMPVTETSAENMDAANVSVVPKSSTSGSGQDVSRENHLSAEIKQEKDSEYQQLNGTQKVENNCDKSETCVEETESISSHLAASVQEIEECSSNLDEAKNDEWMDILGNGQLKKKVLNQGRENSRPTQGSLVTVKVQSFLENGICFQDNTETFILGDGDTLSAIDLTVALMNFGEKAEVTSSSRFAYGKHGREPDIPADADVHFTLELLDVQPGPDVDKLPTIERLAYGEKKRERGNELFGRKDFSGAINSYSKAIKFVDAGGGGLDGEASVLQQMLDCKLKCYNNMAASQLKIGAIEAAMRSLHEVLGVQPDNIKALYRLGKVYSSKGQTEQAVAILKKALKLDPESKLLHRELSWLTKQQQREAETEKSLYKRMMGDISVTAKKPNKKQGGGVLKWTLLAGGAIAAAASVLFAYYKYGH</sequence>
<dbReference type="GO" id="GO:0003755">
    <property type="term" value="F:peptidyl-prolyl cis-trans isomerase activity"/>
    <property type="evidence" value="ECO:0007669"/>
    <property type="project" value="UniProtKB-KW"/>
</dbReference>
<evidence type="ECO:0000256" key="5">
    <source>
        <dbReference type="SAM" id="MobiDB-lite"/>
    </source>
</evidence>
<keyword evidence="3" id="KW-0413">Isomerase</keyword>
<dbReference type="AlphaFoldDB" id="A0A2T7NG62"/>
<keyword evidence="3" id="KW-0697">Rotamase</keyword>
<dbReference type="PROSITE" id="PS50005">
    <property type="entry name" value="TPR"/>
    <property type="match status" value="1"/>
</dbReference>
<dbReference type="SUPFAM" id="SSF48452">
    <property type="entry name" value="TPR-like"/>
    <property type="match status" value="1"/>
</dbReference>
<dbReference type="EC" id="5.2.1.8" evidence="3"/>
<evidence type="ECO:0000256" key="2">
    <source>
        <dbReference type="ARBA" id="ARBA00022803"/>
    </source>
</evidence>
<dbReference type="PROSITE" id="PS50059">
    <property type="entry name" value="FKBP_PPIASE"/>
    <property type="match status" value="1"/>
</dbReference>
<reference evidence="8 9" key="1">
    <citation type="submission" date="2018-04" db="EMBL/GenBank/DDBJ databases">
        <title>The genome of golden apple snail Pomacea canaliculata provides insight into stress tolerance and invasive adaptation.</title>
        <authorList>
            <person name="Liu C."/>
            <person name="Liu B."/>
            <person name="Ren Y."/>
            <person name="Zhang Y."/>
            <person name="Wang H."/>
            <person name="Li S."/>
            <person name="Jiang F."/>
            <person name="Yin L."/>
            <person name="Zhang G."/>
            <person name="Qian W."/>
            <person name="Fan W."/>
        </authorList>
    </citation>
    <scope>NUCLEOTIDE SEQUENCE [LARGE SCALE GENOMIC DNA]</scope>
    <source>
        <strain evidence="8">SZHN2017</strain>
        <tissue evidence="8">Muscle</tissue>
    </source>
</reference>
<keyword evidence="2 4" id="KW-0802">TPR repeat</keyword>
<dbReference type="STRING" id="400727.A0A2T7NG62"/>
<dbReference type="GO" id="GO:0043066">
    <property type="term" value="P:negative regulation of apoptotic process"/>
    <property type="evidence" value="ECO:0007669"/>
    <property type="project" value="TreeGrafter"/>
</dbReference>
<dbReference type="InterPro" id="IPR001179">
    <property type="entry name" value="PPIase_FKBP_dom"/>
</dbReference>
<dbReference type="GO" id="GO:0005829">
    <property type="term" value="C:cytosol"/>
    <property type="evidence" value="ECO:0007669"/>
    <property type="project" value="TreeGrafter"/>
</dbReference>
<dbReference type="SUPFAM" id="SSF54534">
    <property type="entry name" value="FKBP-like"/>
    <property type="match status" value="1"/>
</dbReference>
<comment type="caution">
    <text evidence="8">The sequence shown here is derived from an EMBL/GenBank/DDBJ whole genome shotgun (WGS) entry which is preliminary data.</text>
</comment>
<accession>A0A2T7NG62</accession>
<proteinExistence type="predicted"/>
<dbReference type="GO" id="GO:0005740">
    <property type="term" value="C:mitochondrial envelope"/>
    <property type="evidence" value="ECO:0007669"/>
    <property type="project" value="TreeGrafter"/>
</dbReference>
<dbReference type="PANTHER" id="PTHR46512">
    <property type="entry name" value="PEPTIDYLPROLYL ISOMERASE"/>
    <property type="match status" value="1"/>
</dbReference>
<feature type="region of interest" description="Disordered" evidence="5">
    <location>
        <begin position="1"/>
        <end position="67"/>
    </location>
</feature>
<dbReference type="InterPro" id="IPR046357">
    <property type="entry name" value="PPIase_dom_sf"/>
</dbReference>
<keyword evidence="6" id="KW-0472">Membrane</keyword>
<keyword evidence="6" id="KW-0812">Transmembrane</keyword>
<evidence type="ECO:0000256" key="1">
    <source>
        <dbReference type="ARBA" id="ARBA00022737"/>
    </source>
</evidence>
<dbReference type="Proteomes" id="UP000245119">
    <property type="component" value="Linkage Group LG13"/>
</dbReference>
<keyword evidence="1" id="KW-0677">Repeat</keyword>
<evidence type="ECO:0000256" key="3">
    <source>
        <dbReference type="PROSITE-ProRule" id="PRU00277"/>
    </source>
</evidence>
<dbReference type="SMART" id="SM00028">
    <property type="entry name" value="TPR"/>
    <property type="match status" value="3"/>
</dbReference>
<dbReference type="Gene3D" id="3.10.50.40">
    <property type="match status" value="1"/>
</dbReference>
<evidence type="ECO:0000313" key="9">
    <source>
        <dbReference type="Proteomes" id="UP000245119"/>
    </source>
</evidence>
<dbReference type="Pfam" id="PF00254">
    <property type="entry name" value="FKBP_C"/>
    <property type="match status" value="1"/>
</dbReference>
<feature type="transmembrane region" description="Helical" evidence="6">
    <location>
        <begin position="449"/>
        <end position="471"/>
    </location>
</feature>
<organism evidence="8 9">
    <name type="scientific">Pomacea canaliculata</name>
    <name type="common">Golden apple snail</name>
    <dbReference type="NCBI Taxonomy" id="400727"/>
    <lineage>
        <taxon>Eukaryota</taxon>
        <taxon>Metazoa</taxon>
        <taxon>Spiralia</taxon>
        <taxon>Lophotrochozoa</taxon>
        <taxon>Mollusca</taxon>
        <taxon>Gastropoda</taxon>
        <taxon>Caenogastropoda</taxon>
        <taxon>Architaenioglossa</taxon>
        <taxon>Ampullarioidea</taxon>
        <taxon>Ampullariidae</taxon>
        <taxon>Pomacea</taxon>
    </lineage>
</organism>
<dbReference type="Pfam" id="PF14559">
    <property type="entry name" value="TPR_19"/>
    <property type="match status" value="1"/>
</dbReference>